<evidence type="ECO:0000313" key="2">
    <source>
        <dbReference type="EMBL" id="MDV2077790.1"/>
    </source>
</evidence>
<gene>
    <name evidence="2" type="ORF">RYS15_03815</name>
</gene>
<keyword evidence="3" id="KW-1185">Reference proteome</keyword>
<feature type="transmembrane region" description="Helical" evidence="1">
    <location>
        <begin position="43"/>
        <end position="63"/>
    </location>
</feature>
<dbReference type="Proteomes" id="UP001269819">
    <property type="component" value="Unassembled WGS sequence"/>
</dbReference>
<accession>A0ABU3VU43</accession>
<proteinExistence type="predicted"/>
<dbReference type="RefSeq" id="WP_316972669.1">
    <property type="nucleotide sequence ID" value="NZ_JAWIIJ010000002.1"/>
</dbReference>
<reference evidence="2 3" key="1">
    <citation type="submission" date="2023-10" db="EMBL/GenBank/DDBJ databases">
        <title>Characteristics and mechanism of a salt-tolerant marine origin heterotrophic nitrifying- aerobic denitrifying bacteria Marinobacter xestospongiae HN1.</title>
        <authorList>
            <person name="Qi R."/>
        </authorList>
    </citation>
    <scope>NUCLEOTIDE SEQUENCE [LARGE SCALE GENOMIC DNA]</scope>
    <source>
        <strain evidence="2 3">HN1</strain>
    </source>
</reference>
<evidence type="ECO:0000313" key="3">
    <source>
        <dbReference type="Proteomes" id="UP001269819"/>
    </source>
</evidence>
<evidence type="ECO:0000256" key="1">
    <source>
        <dbReference type="SAM" id="Phobius"/>
    </source>
</evidence>
<organism evidence="2 3">
    <name type="scientific">Marinobacter xestospongiae</name>
    <dbReference type="NCBI Taxonomy" id="994319"/>
    <lineage>
        <taxon>Bacteria</taxon>
        <taxon>Pseudomonadati</taxon>
        <taxon>Pseudomonadota</taxon>
        <taxon>Gammaproteobacteria</taxon>
        <taxon>Pseudomonadales</taxon>
        <taxon>Marinobacteraceae</taxon>
        <taxon>Marinobacter</taxon>
    </lineage>
</organism>
<evidence type="ECO:0008006" key="4">
    <source>
        <dbReference type="Google" id="ProtNLM"/>
    </source>
</evidence>
<comment type="caution">
    <text evidence="2">The sequence shown here is derived from an EMBL/GenBank/DDBJ whole genome shotgun (WGS) entry which is preliminary data.</text>
</comment>
<dbReference type="EMBL" id="JAWIIJ010000002">
    <property type="protein sequence ID" value="MDV2077790.1"/>
    <property type="molecule type" value="Genomic_DNA"/>
</dbReference>
<feature type="transmembrane region" description="Helical" evidence="1">
    <location>
        <begin position="20"/>
        <end position="37"/>
    </location>
</feature>
<keyword evidence="1" id="KW-0812">Transmembrane</keyword>
<sequence length="155" mass="17368">MSKWKTVSPTQGRLVFGRWAWLMAVPLMLVVIPLAVFGMPAEIGAILGWATAATLAWHALFGCHKLEIDLQRGVFRQSIRSLYPAAQLEVPLADVAGFCTAASLLGARRYDLVLVTRQGQRLPLLRRIGRSRAETYGKDLAAFCDRPYRREWEAK</sequence>
<keyword evidence="1" id="KW-1133">Transmembrane helix</keyword>
<protein>
    <recommendedName>
        <fullName evidence="4">Toxin CptA</fullName>
    </recommendedName>
</protein>
<keyword evidence="1" id="KW-0472">Membrane</keyword>
<name>A0ABU3VU43_9GAMM</name>